<sequence length="456" mass="50249">MKEVDKKIDGSVGKFGNHYEVVLDTNREVPVFEFRDLFAPRADEFGQAVKKVEDAIVGYHRKFANGPRKFRRRQDAKYSHIRRNAPRDDCAAPTPADVTTTTAPSTTPPPTISCELQHEDPDQGINQMGCICGSTTLPLLTVTDATIDWQSCDYTVLPTSSIANPISIEHQTYMANCYLCTLIGGIADTPSCATQPVDGCTPTTPAVPTATVFLSNNSVPIGDENNKNNGADLRTDLFNKLKALCPDNASTCDSKTPAEFDNIETVTGDEPVEETIKFVIQDSHYDSGQERDQMIAAAVASWQQGVAKSCKEVEYEDTEDLTASGCGTGIVKRGSVLRALMTPEERRATPWGTPWKKRSAIPEPICDNCDPPPAPECHYKATICSGPDHIGGFSWCITFLASPSICSDSAYYLLADTLLPSPRFRQRAQWPIRKPHGHPTRLQHWPRRLGLERIYL</sequence>
<feature type="region of interest" description="Disordered" evidence="1">
    <location>
        <begin position="85"/>
        <end position="113"/>
    </location>
</feature>
<evidence type="ECO:0000313" key="2">
    <source>
        <dbReference type="EMBL" id="KAJ4348831.1"/>
    </source>
</evidence>
<dbReference type="AlphaFoldDB" id="A0A9W8XGK6"/>
<evidence type="ECO:0000313" key="3">
    <source>
        <dbReference type="Proteomes" id="UP001140513"/>
    </source>
</evidence>
<evidence type="ECO:0000256" key="1">
    <source>
        <dbReference type="SAM" id="MobiDB-lite"/>
    </source>
</evidence>
<keyword evidence="3" id="KW-1185">Reference proteome</keyword>
<reference evidence="2" key="1">
    <citation type="submission" date="2022-10" db="EMBL/GenBank/DDBJ databases">
        <title>Tapping the CABI collections for fungal endophytes: first genome assemblies for Collariella, Neodidymelliopsis, Ascochyta clinopodiicola, Didymella pomorum, Didymosphaeria variabile, Neocosmospora piperis and Neocucurbitaria cava.</title>
        <authorList>
            <person name="Hill R."/>
        </authorList>
    </citation>
    <scope>NUCLEOTIDE SEQUENCE</scope>
    <source>
        <strain evidence="2">IMI 356815</strain>
    </source>
</reference>
<comment type="caution">
    <text evidence="2">The sequence shown here is derived from an EMBL/GenBank/DDBJ whole genome shotgun (WGS) entry which is preliminary data.</text>
</comment>
<proteinExistence type="predicted"/>
<dbReference type="GeneID" id="80913739"/>
<dbReference type="RefSeq" id="XP_056068219.1">
    <property type="nucleotide sequence ID" value="XM_056218954.1"/>
</dbReference>
<feature type="compositionally biased region" description="Low complexity" evidence="1">
    <location>
        <begin position="91"/>
        <end position="105"/>
    </location>
</feature>
<protein>
    <submittedName>
        <fullName evidence="2">Uncharacterized protein</fullName>
    </submittedName>
</protein>
<dbReference type="OrthoDB" id="3797888at2759"/>
<gene>
    <name evidence="2" type="ORF">N0V89_010209</name>
</gene>
<dbReference type="EMBL" id="JAPEUX010000007">
    <property type="protein sequence ID" value="KAJ4348831.1"/>
    <property type="molecule type" value="Genomic_DNA"/>
</dbReference>
<dbReference type="Proteomes" id="UP001140513">
    <property type="component" value="Unassembled WGS sequence"/>
</dbReference>
<accession>A0A9W8XGK6</accession>
<organism evidence="2 3">
    <name type="scientific">Didymosphaeria variabile</name>
    <dbReference type="NCBI Taxonomy" id="1932322"/>
    <lineage>
        <taxon>Eukaryota</taxon>
        <taxon>Fungi</taxon>
        <taxon>Dikarya</taxon>
        <taxon>Ascomycota</taxon>
        <taxon>Pezizomycotina</taxon>
        <taxon>Dothideomycetes</taxon>
        <taxon>Pleosporomycetidae</taxon>
        <taxon>Pleosporales</taxon>
        <taxon>Massarineae</taxon>
        <taxon>Didymosphaeriaceae</taxon>
        <taxon>Didymosphaeria</taxon>
    </lineage>
</organism>
<name>A0A9W8XGK6_9PLEO</name>